<evidence type="ECO:0000313" key="2">
    <source>
        <dbReference type="EMBL" id="SFK66645.1"/>
    </source>
</evidence>
<dbReference type="OrthoDB" id="166547at2"/>
<dbReference type="Pfam" id="PF09945">
    <property type="entry name" value="DUF2177"/>
    <property type="match status" value="1"/>
</dbReference>
<dbReference type="STRING" id="1612308.SAMN05444581_11457"/>
<keyword evidence="1" id="KW-0812">Transmembrane</keyword>
<gene>
    <name evidence="2" type="ORF">SAMN05444581_11457</name>
</gene>
<dbReference type="RefSeq" id="WP_091684933.1">
    <property type="nucleotide sequence ID" value="NZ_FOSN01000014.1"/>
</dbReference>
<feature type="transmembrane region" description="Helical" evidence="1">
    <location>
        <begin position="72"/>
        <end position="91"/>
    </location>
</feature>
<evidence type="ECO:0000256" key="1">
    <source>
        <dbReference type="SAM" id="Phobius"/>
    </source>
</evidence>
<dbReference type="EMBL" id="FOSN01000014">
    <property type="protein sequence ID" value="SFK66645.1"/>
    <property type="molecule type" value="Genomic_DNA"/>
</dbReference>
<protein>
    <submittedName>
        <fullName evidence="2">Uncharacterized membrane protein</fullName>
    </submittedName>
</protein>
<sequence length="132" mass="13838">MARILIGYIATAAAFFVLDFIWLSIAAPRLYRPMLGELLAPEPKLAVAAVFYLVYVAGVVVLVLIPALSSGSWATALGLGALLGLVAYGTYDFTNLATLTNWPALISVIDLAWGVCATAVAATAGFLVASRF</sequence>
<feature type="transmembrane region" description="Helical" evidence="1">
    <location>
        <begin position="111"/>
        <end position="129"/>
    </location>
</feature>
<proteinExistence type="predicted"/>
<name>A0A1I4BCY5_9HYPH</name>
<accession>A0A1I4BCY5</accession>
<dbReference type="InterPro" id="IPR018687">
    <property type="entry name" value="DUF2177_membr"/>
</dbReference>
<feature type="transmembrane region" description="Helical" evidence="1">
    <location>
        <begin position="5"/>
        <end position="25"/>
    </location>
</feature>
<dbReference type="AlphaFoldDB" id="A0A1I4BCY5"/>
<reference evidence="2 3" key="1">
    <citation type="submission" date="2016-10" db="EMBL/GenBank/DDBJ databases">
        <authorList>
            <person name="de Groot N.N."/>
        </authorList>
    </citation>
    <scope>NUCLEOTIDE SEQUENCE [LARGE SCALE GENOMIC DNA]</scope>
    <source>
        <strain evidence="2 3">NE2</strain>
    </source>
</reference>
<keyword evidence="1" id="KW-1133">Transmembrane helix</keyword>
<keyword evidence="1" id="KW-0472">Membrane</keyword>
<evidence type="ECO:0000313" key="3">
    <source>
        <dbReference type="Proteomes" id="UP000198755"/>
    </source>
</evidence>
<feature type="transmembrane region" description="Helical" evidence="1">
    <location>
        <begin position="45"/>
        <end position="65"/>
    </location>
</feature>
<organism evidence="2 3">
    <name type="scientific">Methylocapsa palsarum</name>
    <dbReference type="NCBI Taxonomy" id="1612308"/>
    <lineage>
        <taxon>Bacteria</taxon>
        <taxon>Pseudomonadati</taxon>
        <taxon>Pseudomonadota</taxon>
        <taxon>Alphaproteobacteria</taxon>
        <taxon>Hyphomicrobiales</taxon>
        <taxon>Beijerinckiaceae</taxon>
        <taxon>Methylocapsa</taxon>
    </lineage>
</organism>
<dbReference type="Proteomes" id="UP000198755">
    <property type="component" value="Unassembled WGS sequence"/>
</dbReference>
<keyword evidence="3" id="KW-1185">Reference proteome</keyword>